<evidence type="ECO:0000313" key="3">
    <source>
        <dbReference type="EMBL" id="GFP36355.1"/>
    </source>
</evidence>
<evidence type="ECO:0000313" key="1">
    <source>
        <dbReference type="EMBL" id="GFP19140.1"/>
    </source>
</evidence>
<dbReference type="Pfam" id="PF08843">
    <property type="entry name" value="AbiEii"/>
    <property type="match status" value="1"/>
</dbReference>
<dbReference type="Proteomes" id="UP000574717">
    <property type="component" value="Unassembled WGS sequence"/>
</dbReference>
<dbReference type="EMBL" id="BLSC01000001">
    <property type="protein sequence ID" value="GFP36355.1"/>
    <property type="molecule type" value="Genomic_DNA"/>
</dbReference>
<gene>
    <name evidence="1" type="ORF">HKBW3S03_00644</name>
    <name evidence="2" type="ORF">HKBW3S34_01214</name>
    <name evidence="3" type="ORF">HKBW3S44_00038</name>
    <name evidence="4" type="ORF">HKBW3S47_01045</name>
</gene>
<evidence type="ECO:0000313" key="6">
    <source>
        <dbReference type="Proteomes" id="UP000569018"/>
    </source>
</evidence>
<dbReference type="Gene3D" id="3.10.450.620">
    <property type="entry name" value="JHP933, nucleotidyltransferase-like core domain"/>
    <property type="match status" value="1"/>
</dbReference>
<evidence type="ECO:0000313" key="4">
    <source>
        <dbReference type="EMBL" id="GFP39346.1"/>
    </source>
</evidence>
<evidence type="ECO:0000313" key="8">
    <source>
        <dbReference type="Proteomes" id="UP000588083"/>
    </source>
</evidence>
<dbReference type="Proteomes" id="UP000569018">
    <property type="component" value="Unassembled WGS sequence"/>
</dbReference>
<proteinExistence type="predicted"/>
<dbReference type="InterPro" id="IPR014942">
    <property type="entry name" value="AbiEii"/>
</dbReference>
<name>A0A6V8NIP7_9ACTN</name>
<accession>A0A6V8NIP7</accession>
<dbReference type="EMBL" id="BLRU01000041">
    <property type="protein sequence ID" value="GFP19140.1"/>
    <property type="molecule type" value="Genomic_DNA"/>
</dbReference>
<dbReference type="RefSeq" id="WP_176230708.1">
    <property type="nucleotide sequence ID" value="NZ_BLRU01000041.1"/>
</dbReference>
<dbReference type="Proteomes" id="UP000561271">
    <property type="component" value="Unassembled WGS sequence"/>
</dbReference>
<reference evidence="5 6" key="1">
    <citation type="journal article" date="2020" name="Front. Microbiol.">
        <title>Single-cell genomics of novel Actinobacteria with the Wood-Ljungdahl pathway discovered in a serpentinizing system.</title>
        <authorList>
            <person name="Merino N."/>
            <person name="Kawai M."/>
            <person name="Boyd E.S."/>
            <person name="Colman D.R."/>
            <person name="McGlynn S.E."/>
            <person name="Nealson K.H."/>
            <person name="Kurokawa K."/>
            <person name="Hongoh Y."/>
        </authorList>
    </citation>
    <scope>NUCLEOTIDE SEQUENCE [LARGE SCALE GENOMIC DNA]</scope>
    <source>
        <strain evidence="1 7">S03</strain>
        <strain evidence="2 8">S34</strain>
        <strain evidence="3 5">S44</strain>
        <strain evidence="4 6">S47</strain>
    </source>
</reference>
<evidence type="ECO:0008006" key="9">
    <source>
        <dbReference type="Google" id="ProtNLM"/>
    </source>
</evidence>
<dbReference type="EMBL" id="BLRZ01000055">
    <property type="protein sequence ID" value="GFP30293.1"/>
    <property type="molecule type" value="Genomic_DNA"/>
</dbReference>
<organism evidence="1 7">
    <name type="scientific">Candidatus Hakubella thermalkaliphila</name>
    <dbReference type="NCBI Taxonomy" id="2754717"/>
    <lineage>
        <taxon>Bacteria</taxon>
        <taxon>Bacillati</taxon>
        <taxon>Actinomycetota</taxon>
        <taxon>Actinomycetota incertae sedis</taxon>
        <taxon>Candidatus Hakubellales</taxon>
        <taxon>Candidatus Hakubellaceae</taxon>
        <taxon>Candidatus Hakubella</taxon>
    </lineage>
</organism>
<dbReference type="EMBL" id="BLSD01000046">
    <property type="protein sequence ID" value="GFP39346.1"/>
    <property type="molecule type" value="Genomic_DNA"/>
</dbReference>
<dbReference type="AlphaFoldDB" id="A0A6V8NIP7"/>
<keyword evidence="8" id="KW-1185">Reference proteome</keyword>
<protein>
    <recommendedName>
        <fullName evidence="9">Nucleotidyl transferase AbiEii toxin, Type IV TA system</fullName>
    </recommendedName>
</protein>
<evidence type="ECO:0000313" key="2">
    <source>
        <dbReference type="EMBL" id="GFP30293.1"/>
    </source>
</evidence>
<evidence type="ECO:0000313" key="7">
    <source>
        <dbReference type="Proteomes" id="UP000574717"/>
    </source>
</evidence>
<evidence type="ECO:0000313" key="5">
    <source>
        <dbReference type="Proteomes" id="UP000561271"/>
    </source>
</evidence>
<dbReference type="Proteomes" id="UP000588083">
    <property type="component" value="Unassembled WGS sequence"/>
</dbReference>
<sequence>MISLGELKTKAAQSGIDISVLERDYVISWVLKGIFDDRSLKEGLVFKGGTALRKVYFPDYRFSEDLDFTMIKPLTELGEVQIHESLGDVCKSAYTQSGVELTLVDFKQTRDELGEEAFVGKIQYVGSRGHRAGNPPRIKLDITFYEEVILPPNKLPLLHSYSDASECKAVIAAYRLEEMVAEKLRSILQRQRSRDIYDLWYLLKFHNRELDKELIRKVFQKKCEYKGLSFAGVDDFFKPELLASHKFAWEPSMKRQVTDLPDFADVEDDLRHLLNDLF</sequence>
<comment type="caution">
    <text evidence="1">The sequence shown here is derived from an EMBL/GenBank/DDBJ whole genome shotgun (WGS) entry which is preliminary data.</text>
</comment>